<dbReference type="InterPro" id="IPR035986">
    <property type="entry name" value="PKD_dom_sf"/>
</dbReference>
<feature type="signal peptide" evidence="1">
    <location>
        <begin position="1"/>
        <end position="28"/>
    </location>
</feature>
<feature type="chain" id="PRO_5037541650" evidence="1">
    <location>
        <begin position="29"/>
        <end position="521"/>
    </location>
</feature>
<feature type="domain" description="PKD" evidence="2">
    <location>
        <begin position="438"/>
        <end position="521"/>
    </location>
</feature>
<dbReference type="CDD" id="cd00146">
    <property type="entry name" value="PKD"/>
    <property type="match status" value="1"/>
</dbReference>
<comment type="caution">
    <text evidence="3">The sequence shown here is derived from an EMBL/GenBank/DDBJ whole genome shotgun (WGS) entry which is preliminary data.</text>
</comment>
<proteinExistence type="predicted"/>
<evidence type="ECO:0000313" key="4">
    <source>
        <dbReference type="Proteomes" id="UP000660668"/>
    </source>
</evidence>
<dbReference type="EMBL" id="JADKPO010000009">
    <property type="protein sequence ID" value="MBF4767840.1"/>
    <property type="molecule type" value="Genomic_DNA"/>
</dbReference>
<dbReference type="RefSeq" id="WP_194695985.1">
    <property type="nucleotide sequence ID" value="NZ_JADKPO010000009.1"/>
</dbReference>
<keyword evidence="1" id="KW-0732">Signal</keyword>
<dbReference type="PROSITE" id="PS50093">
    <property type="entry name" value="PKD"/>
    <property type="match status" value="1"/>
</dbReference>
<dbReference type="InterPro" id="IPR022409">
    <property type="entry name" value="PKD/Chitinase_dom"/>
</dbReference>
<evidence type="ECO:0000313" key="3">
    <source>
        <dbReference type="EMBL" id="MBF4767840.1"/>
    </source>
</evidence>
<dbReference type="Gene3D" id="2.60.40.10">
    <property type="entry name" value="Immunoglobulins"/>
    <property type="match status" value="1"/>
</dbReference>
<protein>
    <submittedName>
        <fullName evidence="3">PKD domain-containing protein</fullName>
    </submittedName>
</protein>
<dbReference type="InterPro" id="IPR013783">
    <property type="entry name" value="Ig-like_fold"/>
</dbReference>
<name>A0A930VN78_9ACTN</name>
<dbReference type="InterPro" id="IPR000601">
    <property type="entry name" value="PKD_dom"/>
</dbReference>
<accession>A0A930VN78</accession>
<gene>
    <name evidence="3" type="ORF">ISU10_08690</name>
</gene>
<dbReference type="Pfam" id="PF18911">
    <property type="entry name" value="PKD_4"/>
    <property type="match status" value="1"/>
</dbReference>
<organism evidence="3 4">
    <name type="scientific">Nocardioides agariphilus</name>
    <dbReference type="NCBI Taxonomy" id="433664"/>
    <lineage>
        <taxon>Bacteria</taxon>
        <taxon>Bacillati</taxon>
        <taxon>Actinomycetota</taxon>
        <taxon>Actinomycetes</taxon>
        <taxon>Propionibacteriales</taxon>
        <taxon>Nocardioidaceae</taxon>
        <taxon>Nocardioides</taxon>
    </lineage>
</organism>
<dbReference type="Proteomes" id="UP000660668">
    <property type="component" value="Unassembled WGS sequence"/>
</dbReference>
<dbReference type="GO" id="GO:0005975">
    <property type="term" value="P:carbohydrate metabolic process"/>
    <property type="evidence" value="ECO:0007669"/>
    <property type="project" value="UniProtKB-ARBA"/>
</dbReference>
<reference evidence="3" key="1">
    <citation type="submission" date="2020-11" db="EMBL/GenBank/DDBJ databases">
        <title>Nocardioides cynanchi sp. nov., isolated from soil of rhizosphere of Cynanchum wilfordii.</title>
        <authorList>
            <person name="Lee J.-S."/>
            <person name="Suh M.K."/>
            <person name="Kim J.-S."/>
        </authorList>
    </citation>
    <scope>NUCLEOTIDE SEQUENCE</scope>
    <source>
        <strain evidence="3">KCTC 19276</strain>
    </source>
</reference>
<evidence type="ECO:0000259" key="2">
    <source>
        <dbReference type="PROSITE" id="PS50093"/>
    </source>
</evidence>
<keyword evidence="4" id="KW-1185">Reference proteome</keyword>
<dbReference type="SMART" id="SM00089">
    <property type="entry name" value="PKD"/>
    <property type="match status" value="1"/>
</dbReference>
<dbReference type="SUPFAM" id="SSF49299">
    <property type="entry name" value="PKD domain"/>
    <property type="match status" value="1"/>
</dbReference>
<evidence type="ECO:0000256" key="1">
    <source>
        <dbReference type="SAM" id="SignalP"/>
    </source>
</evidence>
<sequence length="521" mass="54513">MNRTLRRTTLLTALLLLLAMLAPAPGFAKPVWRPALGVGPAYASAYVGTVDVDSSGNAVALFPAGETAQRMQASFRRAGGHWSTPSPISLEGANAPHVVMDDKGRVTAIWMRPNGGIQQDVEVATKTRSGDWTTPVPLSSGSPLMAEPNLVLAPGGTVVAAWTRFDSGAWHTTTAVRPPGGTFGPATNLSDGSESAPGFVDLAVDSHGNVTAVWSRDIGPYNVIESRTRSTAGVWSSLDTLSVLGQDAYAASVASLPGGTTTAVWARFDGTHYVAQASTRNGPGGEWTIPKNLSTAVDVDSTDVAGGHGRTVAVWAGTPDGSPHVVQSATRAPNGTWSTAVPISNPVQNALNPSVVTDPNGNATAVWKRFNGSVDVAQGAVQPAGGAFKPAVNLSAADRNAYPPFVAVDAAGDAVAFWVDAGDVSLQARSAAFDRAGPAISVLKVPRTTKRGARTTFSVTAKDTWSRIRSYEWRFGDGSHASGRQVRHTYARAGSFRVTLVITDKVGNKTTRIRTVRVTRR</sequence>
<dbReference type="AlphaFoldDB" id="A0A930VN78"/>